<dbReference type="PANTHER" id="PTHR30006">
    <property type="entry name" value="THIAMINE-BINDING PERIPLASMIC PROTEIN-RELATED"/>
    <property type="match status" value="1"/>
</dbReference>
<sequence length="362" mass="39291">MTLISARLLSSLPLKPSLMALTAVVGLSACGKPADQATPAAPVENKGQVNVYTARHYDADTLIYDAFTKDTGIKVNRLEIKPDQLVERMKAEGEGSPADVILMADAGALWKASEAGLFQPLQSDVINKAVPENLREPNHLWFGFSKRARVIVYDKAKVKPEEVATYEALATPRFKGKVCVRSSDNVYNLSLMAAFVQHWGAKKSLDWAKGVVANMARDPQGGDIDQIKAVSVGACEVALSNSYYYMRLLHHEGEIDPKVAQTTALSFPDVAGQGTHVNISGGGMAKYAANKKEAQAFLEYMTTKKAQTIFAQANGEYPVIPSDETPAYIQAISNFKADPLSVTTYGANQVEAQKIYDKAGWK</sequence>
<dbReference type="Pfam" id="PF13416">
    <property type="entry name" value="SBP_bac_8"/>
    <property type="match status" value="1"/>
</dbReference>
<evidence type="ECO:0000256" key="3">
    <source>
        <dbReference type="SAM" id="SignalP"/>
    </source>
</evidence>
<dbReference type="PIRSF" id="PIRSF002825">
    <property type="entry name" value="CfbpA"/>
    <property type="match status" value="1"/>
</dbReference>
<comment type="similarity">
    <text evidence="1">Belongs to the bacterial solute-binding protein 1 family.</text>
</comment>
<comment type="caution">
    <text evidence="4">The sequence shown here is derived from an EMBL/GenBank/DDBJ whole genome shotgun (WGS) entry which is preliminary data.</text>
</comment>
<feature type="signal peptide" evidence="3">
    <location>
        <begin position="1"/>
        <end position="20"/>
    </location>
</feature>
<evidence type="ECO:0000313" key="4">
    <source>
        <dbReference type="EMBL" id="MDC7674530.1"/>
    </source>
</evidence>
<accession>A0ABT5HEH1</accession>
<feature type="chain" id="PRO_5047137485" evidence="3">
    <location>
        <begin position="21"/>
        <end position="362"/>
    </location>
</feature>
<dbReference type="PROSITE" id="PS51257">
    <property type="entry name" value="PROKAR_LIPOPROTEIN"/>
    <property type="match status" value="1"/>
</dbReference>
<evidence type="ECO:0000256" key="2">
    <source>
        <dbReference type="ARBA" id="ARBA00022729"/>
    </source>
</evidence>
<dbReference type="InterPro" id="IPR026045">
    <property type="entry name" value="Ferric-bd"/>
</dbReference>
<proteinExistence type="inferred from homology"/>
<dbReference type="Gene3D" id="3.40.190.10">
    <property type="entry name" value="Periplasmic binding protein-like II"/>
    <property type="match status" value="2"/>
</dbReference>
<protein>
    <submittedName>
        <fullName evidence="4">Extracellular solute-binding protein</fullName>
    </submittedName>
</protein>
<gene>
    <name evidence="4" type="ORF">PQU98_00140</name>
</gene>
<dbReference type="PANTHER" id="PTHR30006:SF15">
    <property type="entry name" value="IRON-UTILIZATION PERIPLASMIC PROTEIN"/>
    <property type="match status" value="1"/>
</dbReference>
<name>A0ABT5HEH1_9CAUL</name>
<dbReference type="SUPFAM" id="SSF53850">
    <property type="entry name" value="Periplasmic binding protein-like II"/>
    <property type="match status" value="1"/>
</dbReference>
<evidence type="ECO:0000313" key="5">
    <source>
        <dbReference type="Proteomes" id="UP001218579"/>
    </source>
</evidence>
<organism evidence="4 5">
    <name type="scientific">Asticcacaulis machinosus</name>
    <dbReference type="NCBI Taxonomy" id="2984211"/>
    <lineage>
        <taxon>Bacteria</taxon>
        <taxon>Pseudomonadati</taxon>
        <taxon>Pseudomonadota</taxon>
        <taxon>Alphaproteobacteria</taxon>
        <taxon>Caulobacterales</taxon>
        <taxon>Caulobacteraceae</taxon>
        <taxon>Asticcacaulis</taxon>
    </lineage>
</organism>
<keyword evidence="2 3" id="KW-0732">Signal</keyword>
<reference evidence="4 5" key="1">
    <citation type="submission" date="2023-01" db="EMBL/GenBank/DDBJ databases">
        <title>Novel species of the genus Asticcacaulis isolated from rivers.</title>
        <authorList>
            <person name="Lu H."/>
        </authorList>
    </citation>
    <scope>NUCLEOTIDE SEQUENCE [LARGE SCALE GENOMIC DNA]</scope>
    <source>
        <strain evidence="4 5">LKC15W</strain>
    </source>
</reference>
<evidence type="ECO:0000256" key="1">
    <source>
        <dbReference type="ARBA" id="ARBA00008520"/>
    </source>
</evidence>
<dbReference type="EMBL" id="JAQQKV010000001">
    <property type="protein sequence ID" value="MDC7674530.1"/>
    <property type="molecule type" value="Genomic_DNA"/>
</dbReference>
<dbReference type="InterPro" id="IPR006059">
    <property type="entry name" value="SBP"/>
</dbReference>
<dbReference type="Proteomes" id="UP001218579">
    <property type="component" value="Unassembled WGS sequence"/>
</dbReference>
<keyword evidence="5" id="KW-1185">Reference proteome</keyword>
<dbReference type="RefSeq" id="WP_272742859.1">
    <property type="nucleotide sequence ID" value="NZ_JAQQKV010000001.1"/>
</dbReference>